<dbReference type="PANTHER" id="PTHR46066:SF2">
    <property type="entry name" value="CHITINASE DOMAIN-CONTAINING PROTEIN 1"/>
    <property type="match status" value="1"/>
</dbReference>
<dbReference type="Gene3D" id="3.20.20.80">
    <property type="entry name" value="Glycosidases"/>
    <property type="match status" value="1"/>
</dbReference>
<dbReference type="PANTHER" id="PTHR46066">
    <property type="entry name" value="CHITINASE DOMAIN-CONTAINING PROTEIN 1 FAMILY MEMBER"/>
    <property type="match status" value="1"/>
</dbReference>
<evidence type="ECO:0000313" key="2">
    <source>
        <dbReference type="EMBL" id="KNE54925.1"/>
    </source>
</evidence>
<comment type="similarity">
    <text evidence="1">Belongs to the glycosyl hydrolase 18 family.</text>
</comment>
<gene>
    <name evidence="2" type="ORF">AMAG_00868</name>
</gene>
<reference evidence="2 3" key="1">
    <citation type="submission" date="2009-11" db="EMBL/GenBank/DDBJ databases">
        <title>Annotation of Allomyces macrogynus ATCC 38327.</title>
        <authorList>
            <consortium name="The Broad Institute Genome Sequencing Platform"/>
            <person name="Russ C."/>
            <person name="Cuomo C."/>
            <person name="Burger G."/>
            <person name="Gray M.W."/>
            <person name="Holland P.W.H."/>
            <person name="King N."/>
            <person name="Lang F.B.F."/>
            <person name="Roger A.J."/>
            <person name="Ruiz-Trillo I."/>
            <person name="Young S.K."/>
            <person name="Zeng Q."/>
            <person name="Gargeya S."/>
            <person name="Fitzgerald M."/>
            <person name="Haas B."/>
            <person name="Abouelleil A."/>
            <person name="Alvarado L."/>
            <person name="Arachchi H.M."/>
            <person name="Berlin A."/>
            <person name="Chapman S.B."/>
            <person name="Gearin G."/>
            <person name="Goldberg J."/>
            <person name="Griggs A."/>
            <person name="Gujja S."/>
            <person name="Hansen M."/>
            <person name="Heiman D."/>
            <person name="Howarth C."/>
            <person name="Larimer J."/>
            <person name="Lui A."/>
            <person name="MacDonald P.J.P."/>
            <person name="McCowen C."/>
            <person name="Montmayeur A."/>
            <person name="Murphy C."/>
            <person name="Neiman D."/>
            <person name="Pearson M."/>
            <person name="Priest M."/>
            <person name="Roberts A."/>
            <person name="Saif S."/>
            <person name="Shea T."/>
            <person name="Sisk P."/>
            <person name="Stolte C."/>
            <person name="Sykes S."/>
            <person name="Wortman J."/>
            <person name="Nusbaum C."/>
            <person name="Birren B."/>
        </authorList>
    </citation>
    <scope>NUCLEOTIDE SEQUENCE [LARGE SCALE GENOMIC DNA]</scope>
    <source>
        <strain evidence="2 3">ATCC 38327</strain>
    </source>
</reference>
<proteinExistence type="inferred from homology"/>
<accession>A0A0L0RXQ7</accession>
<evidence type="ECO:0000256" key="1">
    <source>
        <dbReference type="ARBA" id="ARBA00009336"/>
    </source>
</evidence>
<organism evidence="2 3">
    <name type="scientific">Allomyces macrogynus (strain ATCC 38327)</name>
    <name type="common">Allomyces javanicus var. macrogynus</name>
    <dbReference type="NCBI Taxonomy" id="578462"/>
    <lineage>
        <taxon>Eukaryota</taxon>
        <taxon>Fungi</taxon>
        <taxon>Fungi incertae sedis</taxon>
        <taxon>Blastocladiomycota</taxon>
        <taxon>Blastocladiomycetes</taxon>
        <taxon>Blastocladiales</taxon>
        <taxon>Blastocladiaceae</taxon>
        <taxon>Allomyces</taxon>
    </lineage>
</organism>
<dbReference type="GO" id="GO:0070492">
    <property type="term" value="F:oligosaccharide binding"/>
    <property type="evidence" value="ECO:0007669"/>
    <property type="project" value="TreeGrafter"/>
</dbReference>
<dbReference type="SUPFAM" id="SSF51445">
    <property type="entry name" value="(Trans)glycosidases"/>
    <property type="match status" value="1"/>
</dbReference>
<dbReference type="InterPro" id="IPR017853">
    <property type="entry name" value="GH"/>
</dbReference>
<dbReference type="GO" id="GO:0012505">
    <property type="term" value="C:endomembrane system"/>
    <property type="evidence" value="ECO:0007669"/>
    <property type="project" value="TreeGrafter"/>
</dbReference>
<dbReference type="STRING" id="578462.A0A0L0RXQ7"/>
<protein>
    <recommendedName>
        <fullName evidence="4">Chitinase</fullName>
    </recommendedName>
</protein>
<dbReference type="eggNOG" id="KOG2091">
    <property type="taxonomic scope" value="Eukaryota"/>
</dbReference>
<name>A0A0L0RXQ7_ALLM3</name>
<dbReference type="EMBL" id="GG745328">
    <property type="protein sequence ID" value="KNE54925.1"/>
    <property type="molecule type" value="Genomic_DNA"/>
</dbReference>
<keyword evidence="3" id="KW-1185">Reference proteome</keyword>
<reference evidence="3" key="2">
    <citation type="submission" date="2009-11" db="EMBL/GenBank/DDBJ databases">
        <title>The Genome Sequence of Allomyces macrogynus strain ATCC 38327.</title>
        <authorList>
            <consortium name="The Broad Institute Genome Sequencing Platform"/>
            <person name="Russ C."/>
            <person name="Cuomo C."/>
            <person name="Shea T."/>
            <person name="Young S.K."/>
            <person name="Zeng Q."/>
            <person name="Koehrsen M."/>
            <person name="Haas B."/>
            <person name="Borodovsky M."/>
            <person name="Guigo R."/>
            <person name="Alvarado L."/>
            <person name="Berlin A."/>
            <person name="Borenstein D."/>
            <person name="Chen Z."/>
            <person name="Engels R."/>
            <person name="Freedman E."/>
            <person name="Gellesch M."/>
            <person name="Goldberg J."/>
            <person name="Griggs A."/>
            <person name="Gujja S."/>
            <person name="Heiman D."/>
            <person name="Hepburn T."/>
            <person name="Howarth C."/>
            <person name="Jen D."/>
            <person name="Larson L."/>
            <person name="Lewis B."/>
            <person name="Mehta T."/>
            <person name="Park D."/>
            <person name="Pearson M."/>
            <person name="Roberts A."/>
            <person name="Saif S."/>
            <person name="Shenoy N."/>
            <person name="Sisk P."/>
            <person name="Stolte C."/>
            <person name="Sykes S."/>
            <person name="Walk T."/>
            <person name="White J."/>
            <person name="Yandava C."/>
            <person name="Burger G."/>
            <person name="Gray M.W."/>
            <person name="Holland P.W.H."/>
            <person name="King N."/>
            <person name="Lang F.B.F."/>
            <person name="Roger A.J."/>
            <person name="Ruiz-Trillo I."/>
            <person name="Lander E."/>
            <person name="Nusbaum C."/>
        </authorList>
    </citation>
    <scope>NUCLEOTIDE SEQUENCE [LARGE SCALE GENOMIC DNA]</scope>
    <source>
        <strain evidence="3">ATCC 38327</strain>
    </source>
</reference>
<dbReference type="VEuPathDB" id="FungiDB:AMAG_00868"/>
<dbReference type="AlphaFoldDB" id="A0A0L0RXQ7"/>
<evidence type="ECO:0008006" key="4">
    <source>
        <dbReference type="Google" id="ProtNLM"/>
    </source>
</evidence>
<dbReference type="Proteomes" id="UP000054350">
    <property type="component" value="Unassembled WGS sequence"/>
</dbReference>
<dbReference type="OrthoDB" id="10254444at2759"/>
<evidence type="ECO:0000313" key="3">
    <source>
        <dbReference type="Proteomes" id="UP000054350"/>
    </source>
</evidence>
<sequence>MAGQGSPSVTFPTRSTVLAYVTPWNADGFARALEHHTKLDYLSPAWHTVRYAEDKYHLVPSAERNQTWLDALARIPRDQRPQLVPRVVLDGLAVPELSMLVYDQEGAHAVQFASILVDTCRELQYDGVVLDVAAMLPHLNPVLQVVGKTLHAANCKLFISLSPMGTGAEPRDVMAAIADYVDGFSLMTLCPPPTAPCDHLLVSLNFYGMQADNAVVSGLPTKFDPVRGGNVAQILAPAKSWTRSWDEDAAEDVIEARIDTKSAALIWYPTARSMRMRLDVARRVGASICVLGGRAGTDELVRFSFESGGLVQRHE</sequence>